<proteinExistence type="predicted"/>
<dbReference type="AlphaFoldDB" id="A0AAX4PHF0"/>
<name>A0AAX4PHF0_9CHLO</name>
<evidence type="ECO:0000256" key="1">
    <source>
        <dbReference type="SAM" id="MobiDB-lite"/>
    </source>
</evidence>
<dbReference type="Proteomes" id="UP001472866">
    <property type="component" value="Chromosome 12"/>
</dbReference>
<reference evidence="2 3" key="1">
    <citation type="submission" date="2024-03" db="EMBL/GenBank/DDBJ databases">
        <title>Complete genome sequence of the green alga Chloropicon roscoffensis RCC1871.</title>
        <authorList>
            <person name="Lemieux C."/>
            <person name="Pombert J.-F."/>
            <person name="Otis C."/>
            <person name="Turmel M."/>
        </authorList>
    </citation>
    <scope>NUCLEOTIDE SEQUENCE [LARGE SCALE GENOMIC DNA]</scope>
    <source>
        <strain evidence="2 3">RCC1871</strain>
    </source>
</reference>
<evidence type="ECO:0000313" key="2">
    <source>
        <dbReference type="EMBL" id="WZN65622.1"/>
    </source>
</evidence>
<organism evidence="2 3">
    <name type="scientific">Chloropicon roscoffensis</name>
    <dbReference type="NCBI Taxonomy" id="1461544"/>
    <lineage>
        <taxon>Eukaryota</taxon>
        <taxon>Viridiplantae</taxon>
        <taxon>Chlorophyta</taxon>
        <taxon>Chloropicophyceae</taxon>
        <taxon>Chloropicales</taxon>
        <taxon>Chloropicaceae</taxon>
        <taxon>Chloropicon</taxon>
    </lineage>
</organism>
<sequence>MVGPVAMGGAEEAKAEIVEGIQDVSEGPHAALSEEKLTVLQPIDPNARKEDQQQRQAQPLAKEVVKTKVEVVRDGSDGAEKPVEADAMAPVEEAVVAPDLVVEVVSKNKASTNQELSLQEEEEEETTTEVVEVAEGPKENAISAGVTRERPEDWSDLVDHLLPVTKARFRTARRKADTALARALEREAGEDARGKTQAEEWFEVMLQDVAGRLGAVRRSRQRIQRAFKEDAARSGAMDKEAVSAEFTRESAACVLAACSATMLRELDSGLEKEGEALEQWLQQLDALRQMQNTIEIAAAAQAAQAAST</sequence>
<evidence type="ECO:0000313" key="3">
    <source>
        <dbReference type="Proteomes" id="UP001472866"/>
    </source>
</evidence>
<feature type="compositionally biased region" description="Acidic residues" evidence="1">
    <location>
        <begin position="118"/>
        <end position="127"/>
    </location>
</feature>
<dbReference type="EMBL" id="CP151512">
    <property type="protein sequence ID" value="WZN65622.1"/>
    <property type="molecule type" value="Genomic_DNA"/>
</dbReference>
<protein>
    <submittedName>
        <fullName evidence="2">Uncharacterized protein</fullName>
    </submittedName>
</protein>
<feature type="region of interest" description="Disordered" evidence="1">
    <location>
        <begin position="110"/>
        <end position="131"/>
    </location>
</feature>
<keyword evidence="3" id="KW-1185">Reference proteome</keyword>
<accession>A0AAX4PHF0</accession>
<feature type="region of interest" description="Disordered" evidence="1">
    <location>
        <begin position="39"/>
        <end position="62"/>
    </location>
</feature>
<gene>
    <name evidence="2" type="ORF">HKI87_12g71820</name>
</gene>